<dbReference type="InterPro" id="IPR000700">
    <property type="entry name" value="PAS-assoc_C"/>
</dbReference>
<evidence type="ECO:0000256" key="4">
    <source>
        <dbReference type="ARBA" id="ARBA00022679"/>
    </source>
</evidence>
<dbReference type="InterPro" id="IPR029016">
    <property type="entry name" value="GAF-like_dom_sf"/>
</dbReference>
<dbReference type="PRINTS" id="PR00344">
    <property type="entry name" value="BCTRLSENSOR"/>
</dbReference>
<dbReference type="CDD" id="cd00082">
    <property type="entry name" value="HisKA"/>
    <property type="match status" value="1"/>
</dbReference>
<protein>
    <recommendedName>
        <fullName evidence="2">histidine kinase</fullName>
        <ecNumber evidence="2">2.7.13.3</ecNumber>
    </recommendedName>
</protein>
<dbReference type="Pfam" id="PF13185">
    <property type="entry name" value="GAF_2"/>
    <property type="match status" value="1"/>
</dbReference>
<sequence length="754" mass="83976">MTHTTDLPPFPDGPTSAASEMGLLVRDFDWAATPLGPRESWPGSLRTVTDLLLAHPFAMTLLWGQDLVQVYNDPYRLLMGAKHPAGLGQPTRECWPEVWPFNAPLYEAVMQRGEAAHFSDQPLTIQRHGHDEEAFFTLCYSPVRDESGEVGGVLVTVIETTERVRAQQQVQEGTRQLDAGARAQEALVTFTEAVGTQAGVWALIRQAIEVLRARFGDGSSLVYFEREGDRWRARVWTEDLEAQPELLGTLQAGLPLDTLLPAEAARTREPLFIDRWDTAQEEVPHSGPYRAAANTPLVVNGEVCGLIGLGLRHTHRWNERDRAVVRAVGRGLNLALERAEEARQWQAQNAELDARNRALGAFAELTRDLALETDPYRLIRRTQEVVLSLLPAGFSLYFEPGEDAGRWLLRSQVGEVSTPELQRAVQSLPFADTANLRIPWESGESHFQDAYDHAADQLSGSERYPGASATLPVSVGGRQRGVLGFALSREHRWTRADRAMLDTVRSSLNLALERVETTAALVAQRQSLEAANEELEAFTYSVSHDLRTPVRHVMGFNQLLRQHLGAGADARGERYLKVIEEAAGRMNTLIDAMLDLSRTSRQPLRLGPVELGELVEAVRWELEGEGPGRGVRWQIGPLPRVMADRDTLRQVLSNLLDNALKYTRPREAPQIELWAEGRPGEWAVFVRDNGVGFDPRYSNKLFGVFQRLHRAEDFEGTGVGLANVRRIVTRHGGRVWAEGLPGEGATFAFTLPRT</sequence>
<keyword evidence="3" id="KW-0597">Phosphoprotein</keyword>
<organism evidence="8 9">
    <name type="scientific">Deinococcus budaensis</name>
    <dbReference type="NCBI Taxonomy" id="1665626"/>
    <lineage>
        <taxon>Bacteria</taxon>
        <taxon>Thermotogati</taxon>
        <taxon>Deinococcota</taxon>
        <taxon>Deinococci</taxon>
        <taxon>Deinococcales</taxon>
        <taxon>Deinococcaceae</taxon>
        <taxon>Deinococcus</taxon>
    </lineage>
</organism>
<dbReference type="InterPro" id="IPR050351">
    <property type="entry name" value="BphY/WalK/GraS-like"/>
</dbReference>
<feature type="domain" description="Histidine kinase" evidence="6">
    <location>
        <begin position="541"/>
        <end position="754"/>
    </location>
</feature>
<reference evidence="8 9" key="1">
    <citation type="submission" date="2020-08" db="EMBL/GenBank/DDBJ databases">
        <title>Genomic Encyclopedia of Type Strains, Phase IV (KMG-IV): sequencing the most valuable type-strain genomes for metagenomic binning, comparative biology and taxonomic classification.</title>
        <authorList>
            <person name="Goeker M."/>
        </authorList>
    </citation>
    <scope>NUCLEOTIDE SEQUENCE [LARGE SCALE GENOMIC DNA]</scope>
    <source>
        <strain evidence="8 9">DSM 101791</strain>
    </source>
</reference>
<feature type="domain" description="PAC" evidence="7">
    <location>
        <begin position="119"/>
        <end position="172"/>
    </location>
</feature>
<comment type="catalytic activity">
    <reaction evidence="1">
        <text>ATP + protein L-histidine = ADP + protein N-phospho-L-histidine.</text>
        <dbReference type="EC" id="2.7.13.3"/>
    </reaction>
</comment>
<dbReference type="PROSITE" id="PS50113">
    <property type="entry name" value="PAC"/>
    <property type="match status" value="1"/>
</dbReference>
<dbReference type="Gene3D" id="1.10.287.130">
    <property type="match status" value="1"/>
</dbReference>
<dbReference type="Pfam" id="PF08448">
    <property type="entry name" value="PAS_4"/>
    <property type="match status" value="1"/>
</dbReference>
<dbReference type="RefSeq" id="WP_184027205.1">
    <property type="nucleotide sequence ID" value="NZ_JACHFN010000004.1"/>
</dbReference>
<dbReference type="PROSITE" id="PS50109">
    <property type="entry name" value="HIS_KIN"/>
    <property type="match status" value="1"/>
</dbReference>
<dbReference type="CDD" id="cd16921">
    <property type="entry name" value="HATPase_FilI-like"/>
    <property type="match status" value="1"/>
</dbReference>
<dbReference type="GO" id="GO:0007234">
    <property type="term" value="P:osmosensory signaling via phosphorelay pathway"/>
    <property type="evidence" value="ECO:0007669"/>
    <property type="project" value="TreeGrafter"/>
</dbReference>
<evidence type="ECO:0000259" key="6">
    <source>
        <dbReference type="PROSITE" id="PS50109"/>
    </source>
</evidence>
<dbReference type="EC" id="2.7.13.3" evidence="2"/>
<dbReference type="SUPFAM" id="SSF47384">
    <property type="entry name" value="Homodimeric domain of signal transducing histidine kinase"/>
    <property type="match status" value="1"/>
</dbReference>
<dbReference type="Pfam" id="PF02518">
    <property type="entry name" value="HATPase_c"/>
    <property type="match status" value="1"/>
</dbReference>
<keyword evidence="9" id="KW-1185">Reference proteome</keyword>
<dbReference type="InterPro" id="IPR036097">
    <property type="entry name" value="HisK_dim/P_sf"/>
</dbReference>
<accession>A0A7W8GE60</accession>
<dbReference type="InterPro" id="IPR013656">
    <property type="entry name" value="PAS_4"/>
</dbReference>
<dbReference type="InterPro" id="IPR004358">
    <property type="entry name" value="Sig_transdc_His_kin-like_C"/>
</dbReference>
<dbReference type="GO" id="GO:0030295">
    <property type="term" value="F:protein kinase activator activity"/>
    <property type="evidence" value="ECO:0007669"/>
    <property type="project" value="TreeGrafter"/>
</dbReference>
<dbReference type="InterPro" id="IPR003018">
    <property type="entry name" value="GAF"/>
</dbReference>
<keyword evidence="4" id="KW-0808">Transferase</keyword>
<dbReference type="PANTHER" id="PTHR42878:SF15">
    <property type="entry name" value="BACTERIOPHYTOCHROME"/>
    <property type="match status" value="1"/>
</dbReference>
<dbReference type="AlphaFoldDB" id="A0A7W8GE60"/>
<dbReference type="PANTHER" id="PTHR42878">
    <property type="entry name" value="TWO-COMPONENT HISTIDINE KINASE"/>
    <property type="match status" value="1"/>
</dbReference>
<dbReference type="Proteomes" id="UP000525389">
    <property type="component" value="Unassembled WGS sequence"/>
</dbReference>
<evidence type="ECO:0000313" key="9">
    <source>
        <dbReference type="Proteomes" id="UP000525389"/>
    </source>
</evidence>
<dbReference type="Gene3D" id="3.30.450.40">
    <property type="match status" value="2"/>
</dbReference>
<dbReference type="Gene3D" id="3.30.450.20">
    <property type="entry name" value="PAS domain"/>
    <property type="match status" value="1"/>
</dbReference>
<dbReference type="SMART" id="SM00388">
    <property type="entry name" value="HisKA"/>
    <property type="match status" value="1"/>
</dbReference>
<dbReference type="GO" id="GO:0000156">
    <property type="term" value="F:phosphorelay response regulator activity"/>
    <property type="evidence" value="ECO:0007669"/>
    <property type="project" value="TreeGrafter"/>
</dbReference>
<dbReference type="InterPro" id="IPR003594">
    <property type="entry name" value="HATPase_dom"/>
</dbReference>
<name>A0A7W8GE60_9DEIO</name>
<dbReference type="FunFam" id="3.30.565.10:FF:000006">
    <property type="entry name" value="Sensor histidine kinase WalK"/>
    <property type="match status" value="1"/>
</dbReference>
<dbReference type="InterPro" id="IPR003661">
    <property type="entry name" value="HisK_dim/P_dom"/>
</dbReference>
<dbReference type="SUPFAM" id="SSF55874">
    <property type="entry name" value="ATPase domain of HSP90 chaperone/DNA topoisomerase II/histidine kinase"/>
    <property type="match status" value="1"/>
</dbReference>
<gene>
    <name evidence="8" type="ORF">HNQ09_001405</name>
</gene>
<dbReference type="Gene3D" id="3.30.565.10">
    <property type="entry name" value="Histidine kinase-like ATPase, C-terminal domain"/>
    <property type="match status" value="1"/>
</dbReference>
<comment type="caution">
    <text evidence="8">The sequence shown here is derived from an EMBL/GenBank/DDBJ whole genome shotgun (WGS) entry which is preliminary data.</text>
</comment>
<evidence type="ECO:0000256" key="5">
    <source>
        <dbReference type="ARBA" id="ARBA00022777"/>
    </source>
</evidence>
<keyword evidence="5 8" id="KW-0418">Kinase</keyword>
<evidence type="ECO:0000256" key="2">
    <source>
        <dbReference type="ARBA" id="ARBA00012438"/>
    </source>
</evidence>
<proteinExistence type="predicted"/>
<dbReference type="InterPro" id="IPR035965">
    <property type="entry name" value="PAS-like_dom_sf"/>
</dbReference>
<dbReference type="GO" id="GO:0000155">
    <property type="term" value="F:phosphorelay sensor kinase activity"/>
    <property type="evidence" value="ECO:0007669"/>
    <property type="project" value="InterPro"/>
</dbReference>
<evidence type="ECO:0000256" key="3">
    <source>
        <dbReference type="ARBA" id="ARBA00022553"/>
    </source>
</evidence>
<dbReference type="InterPro" id="IPR036890">
    <property type="entry name" value="HATPase_C_sf"/>
</dbReference>
<dbReference type="SUPFAM" id="SSF55781">
    <property type="entry name" value="GAF domain-like"/>
    <property type="match status" value="2"/>
</dbReference>
<dbReference type="Pfam" id="PF00512">
    <property type="entry name" value="HisKA"/>
    <property type="match status" value="1"/>
</dbReference>
<evidence type="ECO:0000259" key="7">
    <source>
        <dbReference type="PROSITE" id="PS50113"/>
    </source>
</evidence>
<evidence type="ECO:0000256" key="1">
    <source>
        <dbReference type="ARBA" id="ARBA00000085"/>
    </source>
</evidence>
<dbReference type="EMBL" id="JACHFN010000004">
    <property type="protein sequence ID" value="MBB5233967.1"/>
    <property type="molecule type" value="Genomic_DNA"/>
</dbReference>
<dbReference type="SMART" id="SM00387">
    <property type="entry name" value="HATPase_c"/>
    <property type="match status" value="1"/>
</dbReference>
<dbReference type="SUPFAM" id="SSF55785">
    <property type="entry name" value="PYP-like sensor domain (PAS domain)"/>
    <property type="match status" value="1"/>
</dbReference>
<evidence type="ECO:0000313" key="8">
    <source>
        <dbReference type="EMBL" id="MBB5233967.1"/>
    </source>
</evidence>
<dbReference type="InterPro" id="IPR005467">
    <property type="entry name" value="His_kinase_dom"/>
</dbReference>